<reference evidence="1 2" key="1">
    <citation type="journal article" date="2019" name="Commun. Biol.">
        <title>The bagworm genome reveals a unique fibroin gene that provides high tensile strength.</title>
        <authorList>
            <person name="Kono N."/>
            <person name="Nakamura H."/>
            <person name="Ohtoshi R."/>
            <person name="Tomita M."/>
            <person name="Numata K."/>
            <person name="Arakawa K."/>
        </authorList>
    </citation>
    <scope>NUCLEOTIDE SEQUENCE [LARGE SCALE GENOMIC DNA]</scope>
</reference>
<proteinExistence type="predicted"/>
<dbReference type="AlphaFoldDB" id="A0A4C1T0F8"/>
<keyword evidence="2" id="KW-1185">Reference proteome</keyword>
<dbReference type="Proteomes" id="UP000299102">
    <property type="component" value="Unassembled WGS sequence"/>
</dbReference>
<organism evidence="1 2">
    <name type="scientific">Eumeta variegata</name>
    <name type="common">Bagworm moth</name>
    <name type="synonym">Eumeta japonica</name>
    <dbReference type="NCBI Taxonomy" id="151549"/>
    <lineage>
        <taxon>Eukaryota</taxon>
        <taxon>Metazoa</taxon>
        <taxon>Ecdysozoa</taxon>
        <taxon>Arthropoda</taxon>
        <taxon>Hexapoda</taxon>
        <taxon>Insecta</taxon>
        <taxon>Pterygota</taxon>
        <taxon>Neoptera</taxon>
        <taxon>Endopterygota</taxon>
        <taxon>Lepidoptera</taxon>
        <taxon>Glossata</taxon>
        <taxon>Ditrysia</taxon>
        <taxon>Tineoidea</taxon>
        <taxon>Psychidae</taxon>
        <taxon>Oiketicinae</taxon>
        <taxon>Eumeta</taxon>
    </lineage>
</organism>
<sequence>MSSEISYRLSQEHCTQRSTTLLTGYPVHQRKQYKPMFRHTTRKLGYCSSDITYFIQTNHTSFFPQSATRSQMICPYSARSTWLHAASMRKYLYVTLTPLNFSDLNSPS</sequence>
<gene>
    <name evidence="1" type="ORF">EVAR_70399_1</name>
</gene>
<evidence type="ECO:0000313" key="2">
    <source>
        <dbReference type="Proteomes" id="UP000299102"/>
    </source>
</evidence>
<comment type="caution">
    <text evidence="1">The sequence shown here is derived from an EMBL/GenBank/DDBJ whole genome shotgun (WGS) entry which is preliminary data.</text>
</comment>
<protein>
    <submittedName>
        <fullName evidence="1">Uncharacterized protein</fullName>
    </submittedName>
</protein>
<evidence type="ECO:0000313" key="1">
    <source>
        <dbReference type="EMBL" id="GBP07614.1"/>
    </source>
</evidence>
<dbReference type="EMBL" id="BGZK01004213">
    <property type="protein sequence ID" value="GBP07614.1"/>
    <property type="molecule type" value="Genomic_DNA"/>
</dbReference>
<accession>A0A4C1T0F8</accession>
<name>A0A4C1T0F8_EUMVA</name>